<evidence type="ECO:0000313" key="3">
    <source>
        <dbReference type="EMBL" id="JAT73185.1"/>
    </source>
</evidence>
<dbReference type="SUPFAM" id="SSF50985">
    <property type="entry name" value="RCC1/BLIP-II"/>
    <property type="match status" value="1"/>
</dbReference>
<feature type="repeat" description="RCC1" evidence="1">
    <location>
        <begin position="83"/>
        <end position="113"/>
    </location>
</feature>
<organism evidence="3">
    <name type="scientific">Auxenochlorella protothecoides</name>
    <name type="common">Green microalga</name>
    <name type="synonym">Chlorella protothecoides</name>
    <dbReference type="NCBI Taxonomy" id="3075"/>
    <lineage>
        <taxon>Eukaryota</taxon>
        <taxon>Viridiplantae</taxon>
        <taxon>Chlorophyta</taxon>
        <taxon>core chlorophytes</taxon>
        <taxon>Trebouxiophyceae</taxon>
        <taxon>Chlorellales</taxon>
        <taxon>Chlorellaceae</taxon>
        <taxon>Auxenochlorella</taxon>
    </lineage>
</organism>
<feature type="non-terminal residue" evidence="3">
    <location>
        <position position="1"/>
    </location>
</feature>
<evidence type="ECO:0000256" key="1">
    <source>
        <dbReference type="PROSITE-ProRule" id="PRU00235"/>
    </source>
</evidence>
<feature type="region of interest" description="Disordered" evidence="2">
    <location>
        <begin position="1"/>
        <end position="55"/>
    </location>
</feature>
<feature type="compositionally biased region" description="Gly residues" evidence="2">
    <location>
        <begin position="243"/>
        <end position="255"/>
    </location>
</feature>
<dbReference type="InterPro" id="IPR000408">
    <property type="entry name" value="Reg_chr_condens"/>
</dbReference>
<evidence type="ECO:0000256" key="2">
    <source>
        <dbReference type="SAM" id="MobiDB-lite"/>
    </source>
</evidence>
<dbReference type="EMBL" id="GDKF01005437">
    <property type="protein sequence ID" value="JAT73185.1"/>
    <property type="molecule type" value="Transcribed_RNA"/>
</dbReference>
<name>A0A1D2A2I0_AUXPR</name>
<accession>A0A1D2A2I0</accession>
<dbReference type="Gene3D" id="2.130.10.30">
    <property type="entry name" value="Regulator of chromosome condensation 1/beta-lactamase-inhibitor protein II"/>
    <property type="match status" value="1"/>
</dbReference>
<feature type="region of interest" description="Disordered" evidence="2">
    <location>
        <begin position="118"/>
        <end position="330"/>
    </location>
</feature>
<dbReference type="PROSITE" id="PS50012">
    <property type="entry name" value="RCC1_3"/>
    <property type="match status" value="1"/>
</dbReference>
<dbReference type="InterPro" id="IPR009091">
    <property type="entry name" value="RCC1/BLIP-II"/>
</dbReference>
<feature type="compositionally biased region" description="Polar residues" evidence="2">
    <location>
        <begin position="314"/>
        <end position="330"/>
    </location>
</feature>
<protein>
    <submittedName>
        <fullName evidence="3">Uncharacterized protein</fullName>
    </submittedName>
</protein>
<feature type="compositionally biased region" description="Basic residues" evidence="2">
    <location>
        <begin position="207"/>
        <end position="224"/>
    </location>
</feature>
<proteinExistence type="predicted"/>
<sequence length="330" mass="33157">AGGATIVRESGSPRPGQAPLASQGGAAPLPGILRAQPGRPNAAAPTTHTSQPGPADAWLVRGAPAFAKVTAGLGHCLALTPCGQLYSWGWNGAGQLGLGAGEAAEVVATPQLVYGQPRNRFVDRGGTSGAPPRRHARQRIGGASDCPPADECEGPPSTVHAHPPPYAPRSCFPRQERTAGRGARALGAGHGRTGRAGRRGAEGQRPRGGHGRHVRQLGQRRQRAAGHGAAGGGAPSGAAAHAGRGGGGRAGGGAGPHPHPGAVMSCGSSAGQRHPRNKQKDVGMWACRPPGRNVTLAGTHLAHAHQATRAPAVSGQTSRSGESTVNRHPS</sequence>
<gene>
    <name evidence="3" type="ORF">g.19500</name>
</gene>
<dbReference type="AlphaFoldDB" id="A0A1D2A2I0"/>
<reference evidence="3" key="1">
    <citation type="submission" date="2015-08" db="EMBL/GenBank/DDBJ databases">
        <authorList>
            <person name="Babu N.S."/>
            <person name="Beckwith C.J."/>
            <person name="Beseler K.G."/>
            <person name="Brison A."/>
            <person name="Carone J.V."/>
            <person name="Caskin T.P."/>
            <person name="Diamond M."/>
            <person name="Durham M.E."/>
            <person name="Foxe J.M."/>
            <person name="Go M."/>
            <person name="Henderson B.A."/>
            <person name="Jones I.B."/>
            <person name="McGettigan J.A."/>
            <person name="Micheletti S.J."/>
            <person name="Nasrallah M.E."/>
            <person name="Ortiz D."/>
            <person name="Piller C.R."/>
            <person name="Privatt S.R."/>
            <person name="Schneider S.L."/>
            <person name="Sharp S."/>
            <person name="Smith T.C."/>
            <person name="Stanton J.D."/>
            <person name="Ullery H.E."/>
            <person name="Wilson R.J."/>
            <person name="Serrano M.G."/>
            <person name="Buck G."/>
            <person name="Lee V."/>
            <person name="Wang Y."/>
            <person name="Carvalho R."/>
            <person name="Voegtly L."/>
            <person name="Shi R."/>
            <person name="Duckworth R."/>
            <person name="Johnson A."/>
            <person name="Loviza R."/>
            <person name="Walstead R."/>
            <person name="Shah Z."/>
            <person name="Kiflezghi M."/>
            <person name="Wade K."/>
            <person name="Ball S.L."/>
            <person name="Bradley K.W."/>
            <person name="Asai D.J."/>
            <person name="Bowman C.A."/>
            <person name="Russell D.A."/>
            <person name="Pope W.H."/>
            <person name="Jacobs-Sera D."/>
            <person name="Hendrix R.W."/>
            <person name="Hatfull G.F."/>
        </authorList>
    </citation>
    <scope>NUCLEOTIDE SEQUENCE</scope>
</reference>
<dbReference type="Pfam" id="PF00415">
    <property type="entry name" value="RCC1"/>
    <property type="match status" value="1"/>
</dbReference>